<dbReference type="Proteomes" id="UP000184278">
    <property type="component" value="Unassembled WGS sequence"/>
</dbReference>
<dbReference type="OrthoDB" id="1864194at2"/>
<evidence type="ECO:0000313" key="3">
    <source>
        <dbReference type="Proteomes" id="UP000184278"/>
    </source>
</evidence>
<protein>
    <recommendedName>
        <fullName evidence="4">Repeat domain-containing protein</fullName>
    </recommendedName>
</protein>
<name>A0A1M5WS57_BUTFI</name>
<reference evidence="3" key="1">
    <citation type="submission" date="2016-11" db="EMBL/GenBank/DDBJ databases">
        <authorList>
            <person name="Varghese N."/>
            <person name="Submissions S."/>
        </authorList>
    </citation>
    <scope>NUCLEOTIDE SEQUENCE [LARGE SCALE GENOMIC DNA]</scope>
    <source>
        <strain evidence="3">DSM 3071</strain>
    </source>
</reference>
<dbReference type="RefSeq" id="WP_073386187.1">
    <property type="nucleotide sequence ID" value="NZ_FQXK01000008.1"/>
</dbReference>
<dbReference type="AlphaFoldDB" id="A0A1M5WS57"/>
<evidence type="ECO:0008006" key="4">
    <source>
        <dbReference type="Google" id="ProtNLM"/>
    </source>
</evidence>
<feature type="region of interest" description="Disordered" evidence="1">
    <location>
        <begin position="25"/>
        <end position="61"/>
    </location>
</feature>
<keyword evidence="3" id="KW-1185">Reference proteome</keyword>
<gene>
    <name evidence="2" type="ORF">SAMN02745229_01142</name>
</gene>
<dbReference type="EMBL" id="FQXK01000008">
    <property type="protein sequence ID" value="SHH90350.1"/>
    <property type="molecule type" value="Genomic_DNA"/>
</dbReference>
<dbReference type="STRING" id="1121131.SAMN02745229_01142"/>
<feature type="compositionally biased region" description="Polar residues" evidence="1">
    <location>
        <begin position="35"/>
        <end position="44"/>
    </location>
</feature>
<evidence type="ECO:0000256" key="1">
    <source>
        <dbReference type="SAM" id="MobiDB-lite"/>
    </source>
</evidence>
<evidence type="ECO:0000313" key="2">
    <source>
        <dbReference type="EMBL" id="SHH90350.1"/>
    </source>
</evidence>
<sequence length="556" mass="62690">MKAKKILTLLSITLLMTGCGKQLGDPGSSLYGPEGSSTDQTANGNEEDTSQAQEEPITDEEKDEFTTLFQDFEYAGFLSEPFNDVSEIDWDAVLEQGAGLETCELSENDVSLFLEASKQDQLYGTLYKITRSDLVEYAKTHAGVDFSTPDSFQWTYIESTDSYYRQRYEGELLYMFECIEGTKAGNSYTLKFRNSFAVNNFGTDADRVLVLNKDGDNVTVVSNAIMWEDNCDPAQTFDIDLYKDEDPVRFITYNPSSDYGVEFAIIKDGKLRNSLSSYISDGDNWGYLTSVSAIGFFDFNADGNKDIVVIGSSDFGTKVILYQSLNSERYEKLYNLPDKIEGTYGDSVTIDQIKTYLVGDNKDCVYNSYQEAYAQVARLNNMDNEEKTYDLIYFDDDDIPELVTGQLGYEVSLYSYQNGHVVCYMYEWAYGAMGNTGYYYSPRTGIVANTNYDYAGAVQYESYMKKPDGDEELSSVCSVRYVWFNDVDGDGYPSDEELEESLSYDSEPYSKTYYDETGLGRSDEEIKEQIEGFSQNPFEEICGDVSISEILSQLGA</sequence>
<dbReference type="PROSITE" id="PS51257">
    <property type="entry name" value="PROKAR_LIPOPROTEIN"/>
    <property type="match status" value="1"/>
</dbReference>
<proteinExistence type="predicted"/>
<organism evidence="2 3">
    <name type="scientific">Butyrivibrio fibrisolvens DSM 3071</name>
    <dbReference type="NCBI Taxonomy" id="1121131"/>
    <lineage>
        <taxon>Bacteria</taxon>
        <taxon>Bacillati</taxon>
        <taxon>Bacillota</taxon>
        <taxon>Clostridia</taxon>
        <taxon>Lachnospirales</taxon>
        <taxon>Lachnospiraceae</taxon>
        <taxon>Butyrivibrio</taxon>
    </lineage>
</organism>
<accession>A0A1M5WS57</accession>
<dbReference type="GeneID" id="89509602"/>